<dbReference type="SMART" id="SM00896">
    <property type="entry name" value="FDX-ACB"/>
    <property type="match status" value="1"/>
</dbReference>
<dbReference type="SUPFAM" id="SSF55681">
    <property type="entry name" value="Class II aaRS and biotin synthetases"/>
    <property type="match status" value="1"/>
</dbReference>
<dbReference type="InterPro" id="IPR005146">
    <property type="entry name" value="B3/B4_tRNA-bd"/>
</dbReference>
<dbReference type="PANTHER" id="PTHR10947">
    <property type="entry name" value="PHENYLALANYL-TRNA SYNTHETASE BETA CHAIN AND LEUCINE-RICH REPEAT-CONTAINING PROTEIN 47"/>
    <property type="match status" value="1"/>
</dbReference>
<dbReference type="CDD" id="cd00769">
    <property type="entry name" value="PheRS_beta_core"/>
    <property type="match status" value="1"/>
</dbReference>
<keyword evidence="21" id="KW-1185">Reference proteome</keyword>
<dbReference type="Gene3D" id="2.40.50.140">
    <property type="entry name" value="Nucleic acid-binding proteins"/>
    <property type="match status" value="1"/>
</dbReference>
<evidence type="ECO:0000256" key="1">
    <source>
        <dbReference type="ARBA" id="ARBA00004496"/>
    </source>
</evidence>
<dbReference type="GO" id="GO:0000287">
    <property type="term" value="F:magnesium ion binding"/>
    <property type="evidence" value="ECO:0007669"/>
    <property type="project" value="UniProtKB-UniRule"/>
</dbReference>
<dbReference type="NCBIfam" id="TIGR00472">
    <property type="entry name" value="pheT_bact"/>
    <property type="match status" value="1"/>
</dbReference>
<keyword evidence="12 15" id="KW-0648">Protein biosynthesis</keyword>
<comment type="similarity">
    <text evidence="2 15">Belongs to the phenylalanyl-tRNA synthetase beta subunit family. Type 1 subfamily.</text>
</comment>
<evidence type="ECO:0000256" key="14">
    <source>
        <dbReference type="ARBA" id="ARBA00049255"/>
    </source>
</evidence>
<evidence type="ECO:0000313" key="20">
    <source>
        <dbReference type="EMBL" id="RDH83623.1"/>
    </source>
</evidence>
<dbReference type="Proteomes" id="UP000254771">
    <property type="component" value="Unassembled WGS sequence"/>
</dbReference>
<dbReference type="GO" id="GO:0009328">
    <property type="term" value="C:phenylalanine-tRNA ligase complex"/>
    <property type="evidence" value="ECO:0007669"/>
    <property type="project" value="TreeGrafter"/>
</dbReference>
<dbReference type="FunFam" id="3.30.70.380:FF:000001">
    <property type="entry name" value="Phenylalanine--tRNA ligase beta subunit"/>
    <property type="match status" value="1"/>
</dbReference>
<feature type="domain" description="TRNA-binding" evidence="17">
    <location>
        <begin position="39"/>
        <end position="148"/>
    </location>
</feature>
<evidence type="ECO:0000256" key="4">
    <source>
        <dbReference type="ARBA" id="ARBA00022490"/>
    </source>
</evidence>
<dbReference type="InterPro" id="IPR020825">
    <property type="entry name" value="Phe-tRNA_synthase-like_B3/B4"/>
</dbReference>
<evidence type="ECO:0000256" key="6">
    <source>
        <dbReference type="ARBA" id="ARBA00022598"/>
    </source>
</evidence>
<reference evidence="20 21" key="1">
    <citation type="journal article" date="2018" name="ISME J.">
        <title>Endosymbiont genomes yield clues of tubeworm success.</title>
        <authorList>
            <person name="Li Y."/>
            <person name="Liles M.R."/>
            <person name="Halanych K.M."/>
        </authorList>
    </citation>
    <scope>NUCLEOTIDE SEQUENCE [LARGE SCALE GENOMIC DNA]</scope>
    <source>
        <strain evidence="20">A1462</strain>
    </source>
</reference>
<evidence type="ECO:0000259" key="18">
    <source>
        <dbReference type="PROSITE" id="PS51447"/>
    </source>
</evidence>
<dbReference type="FunFam" id="3.30.56.10:FF:000002">
    <property type="entry name" value="Phenylalanine--tRNA ligase beta subunit"/>
    <property type="match status" value="1"/>
</dbReference>
<dbReference type="Gene3D" id="3.30.70.380">
    <property type="entry name" value="Ferrodoxin-fold anticodon-binding domain"/>
    <property type="match status" value="1"/>
</dbReference>
<dbReference type="PROSITE" id="PS51447">
    <property type="entry name" value="FDX_ACB"/>
    <property type="match status" value="1"/>
</dbReference>
<dbReference type="InterPro" id="IPR002547">
    <property type="entry name" value="tRNA-bd_dom"/>
</dbReference>
<evidence type="ECO:0000259" key="17">
    <source>
        <dbReference type="PROSITE" id="PS50886"/>
    </source>
</evidence>
<evidence type="ECO:0000256" key="16">
    <source>
        <dbReference type="PROSITE-ProRule" id="PRU00209"/>
    </source>
</evidence>
<dbReference type="GO" id="GO:0004826">
    <property type="term" value="F:phenylalanine-tRNA ligase activity"/>
    <property type="evidence" value="ECO:0007669"/>
    <property type="project" value="UniProtKB-UniRule"/>
</dbReference>
<dbReference type="Pfam" id="PF17759">
    <property type="entry name" value="tRNA_synthFbeta"/>
    <property type="match status" value="1"/>
</dbReference>
<dbReference type="Pfam" id="PF01588">
    <property type="entry name" value="tRNA_bind"/>
    <property type="match status" value="1"/>
</dbReference>
<comment type="catalytic activity">
    <reaction evidence="14 15">
        <text>tRNA(Phe) + L-phenylalanine + ATP = L-phenylalanyl-tRNA(Phe) + AMP + diphosphate + H(+)</text>
        <dbReference type="Rhea" id="RHEA:19413"/>
        <dbReference type="Rhea" id="RHEA-COMP:9668"/>
        <dbReference type="Rhea" id="RHEA-COMP:9699"/>
        <dbReference type="ChEBI" id="CHEBI:15378"/>
        <dbReference type="ChEBI" id="CHEBI:30616"/>
        <dbReference type="ChEBI" id="CHEBI:33019"/>
        <dbReference type="ChEBI" id="CHEBI:58095"/>
        <dbReference type="ChEBI" id="CHEBI:78442"/>
        <dbReference type="ChEBI" id="CHEBI:78531"/>
        <dbReference type="ChEBI" id="CHEBI:456215"/>
        <dbReference type="EC" id="6.1.1.20"/>
    </reaction>
</comment>
<dbReference type="SMART" id="SM00874">
    <property type="entry name" value="B5"/>
    <property type="match status" value="1"/>
</dbReference>
<dbReference type="SUPFAM" id="SSF56037">
    <property type="entry name" value="PheT/TilS domain"/>
    <property type="match status" value="1"/>
</dbReference>
<dbReference type="SUPFAM" id="SSF46955">
    <property type="entry name" value="Putative DNA-binding domain"/>
    <property type="match status" value="1"/>
</dbReference>
<evidence type="ECO:0000256" key="9">
    <source>
        <dbReference type="ARBA" id="ARBA00022840"/>
    </source>
</evidence>
<keyword evidence="9 15" id="KW-0067">ATP-binding</keyword>
<evidence type="ECO:0000256" key="5">
    <source>
        <dbReference type="ARBA" id="ARBA00022555"/>
    </source>
</evidence>
<dbReference type="InterPro" id="IPR012340">
    <property type="entry name" value="NA-bd_OB-fold"/>
</dbReference>
<proteinExistence type="inferred from homology"/>
<feature type="binding site" evidence="15">
    <location>
        <position position="460"/>
    </location>
    <ligand>
        <name>Mg(2+)</name>
        <dbReference type="ChEBI" id="CHEBI:18420"/>
        <note>shared with alpha subunit</note>
    </ligand>
</feature>
<dbReference type="PANTHER" id="PTHR10947:SF0">
    <property type="entry name" value="PHENYLALANINE--TRNA LIGASE BETA SUBUNIT"/>
    <property type="match status" value="1"/>
</dbReference>
<dbReference type="InterPro" id="IPR005121">
    <property type="entry name" value="Fdx_antiC-bd"/>
</dbReference>
<evidence type="ECO:0000256" key="15">
    <source>
        <dbReference type="HAMAP-Rule" id="MF_00283"/>
    </source>
</evidence>
<evidence type="ECO:0000313" key="21">
    <source>
        <dbReference type="Proteomes" id="UP000254771"/>
    </source>
</evidence>
<dbReference type="NCBIfam" id="NF045760">
    <property type="entry name" value="YtpR"/>
    <property type="match status" value="1"/>
</dbReference>
<keyword evidence="8 15" id="KW-0547">Nucleotide-binding</keyword>
<dbReference type="InterPro" id="IPR005147">
    <property type="entry name" value="tRNA_synthase_B5-dom"/>
</dbReference>
<dbReference type="FunFam" id="3.30.930.10:FF:000022">
    <property type="entry name" value="Phenylalanine--tRNA ligase beta subunit"/>
    <property type="match status" value="1"/>
</dbReference>
<dbReference type="GO" id="GO:0005524">
    <property type="term" value="F:ATP binding"/>
    <property type="evidence" value="ECO:0007669"/>
    <property type="project" value="UniProtKB-UniRule"/>
</dbReference>
<dbReference type="SUPFAM" id="SSF50249">
    <property type="entry name" value="Nucleic acid-binding proteins"/>
    <property type="match status" value="1"/>
</dbReference>
<dbReference type="SMART" id="SM00873">
    <property type="entry name" value="B3_4"/>
    <property type="match status" value="1"/>
</dbReference>
<keyword evidence="13 15" id="KW-0030">Aminoacyl-tRNA synthetase</keyword>
<dbReference type="InterPro" id="IPR009061">
    <property type="entry name" value="DNA-bd_dom_put_sf"/>
</dbReference>
<dbReference type="Pfam" id="PF03147">
    <property type="entry name" value="FDX-ACB"/>
    <property type="match status" value="1"/>
</dbReference>
<dbReference type="EC" id="6.1.1.20" evidence="15"/>
<dbReference type="Pfam" id="PF03483">
    <property type="entry name" value="B3_4"/>
    <property type="match status" value="1"/>
</dbReference>
<gene>
    <name evidence="15" type="primary">pheT</name>
    <name evidence="20" type="ORF">DIZ78_14030</name>
</gene>
<evidence type="ECO:0000256" key="7">
    <source>
        <dbReference type="ARBA" id="ARBA00022723"/>
    </source>
</evidence>
<dbReference type="PROSITE" id="PS51483">
    <property type="entry name" value="B5"/>
    <property type="match status" value="1"/>
</dbReference>
<dbReference type="GO" id="GO:0006432">
    <property type="term" value="P:phenylalanyl-tRNA aminoacylation"/>
    <property type="evidence" value="ECO:0007669"/>
    <property type="project" value="UniProtKB-UniRule"/>
</dbReference>
<evidence type="ECO:0000259" key="19">
    <source>
        <dbReference type="PROSITE" id="PS51483"/>
    </source>
</evidence>
<keyword evidence="7 15" id="KW-0479">Metal-binding</keyword>
<feature type="binding site" evidence="15">
    <location>
        <position position="463"/>
    </location>
    <ligand>
        <name>Mg(2+)</name>
        <dbReference type="ChEBI" id="CHEBI:18420"/>
        <note>shared with alpha subunit</note>
    </ligand>
</feature>
<feature type="domain" description="B5" evidence="19">
    <location>
        <begin position="401"/>
        <end position="476"/>
    </location>
</feature>
<evidence type="ECO:0000256" key="12">
    <source>
        <dbReference type="ARBA" id="ARBA00022917"/>
    </source>
</evidence>
<dbReference type="Gene3D" id="3.30.930.10">
    <property type="entry name" value="Bira Bifunctional Protein, Domain 2"/>
    <property type="match status" value="1"/>
</dbReference>
<keyword evidence="5 16" id="KW-0820">tRNA-binding</keyword>
<comment type="subunit">
    <text evidence="3 15">Tetramer of two alpha and two beta subunits.</text>
</comment>
<evidence type="ECO:0000256" key="8">
    <source>
        <dbReference type="ARBA" id="ARBA00022741"/>
    </source>
</evidence>
<sequence>MKFSEAWLREWANPEVSTDELSDQLSMAGLEVDSVEPAAPAFSGVVVGEVLSIEAHPDAQKLRICSVNVASDEPLQIICGAANVAQGMRVPTAVVGARLPGDFKIKKAKLRGVQSLGMICSASELGLAESSDGIMPLPVDAPVGEDFRVFLGLEDHVIDVDLTPDRGDCLGLLGIARDVGVINRCSVTPPEMPAIAASIEDRFDVDVSASEACPRYICRIIKGIESKSETPLWMLERLRRGGIRSLSPVVDVTNYVLLELGQPMHAFDLNQLSAPIQVRLANPGEKLTLLGAQEIELKPDTLVIADGSHPLALAGIMGGEGSGVTDTTTDILLESAFFTPTAIAGKARAYGLHTDSSHRFERGVDPELQTKAVERATALLMEIVGGQPGPIVEVTSPDKIEARPEILLRLLRVNKILGVDVSAEEIVDILTRLEMQVEVVDGGWLVKAPSCRFDISIEEDLIEEIGRIYGYARIPTNRGMSGMDMRSKQETAYDLNRAKHLLVARGFQEVVTYTFISPELQKSVDPDLSGVKLANPISADMSVMRTSLWPGLLQTAQYNQSRQQDRIRIFESGLRFRREGEKIAQDPMLAGLITGKRIAEQWGAQAAPVDFFDLKADLAAVLALTGDADGFIFKPAEHSALHPGQTATIEYHGQLVGWIGMLHPELEKKLDLSGATYLFEILLESVEKGLLPAFEPLSKFPSIRRDIALVVDESVTFEAVRACVRKAAPEIVKDIRLFDVYTGDNIDSGRKSLALGLILQEKSHTLIDEEVEGVVDTVLKRLSKELGAKLRE</sequence>
<organism evidence="20 21">
    <name type="scientific">endosymbiont of Escarpia spicata</name>
    <dbReference type="NCBI Taxonomy" id="2200908"/>
    <lineage>
        <taxon>Bacteria</taxon>
        <taxon>Pseudomonadati</taxon>
        <taxon>Pseudomonadota</taxon>
        <taxon>Gammaproteobacteria</taxon>
        <taxon>sulfur-oxidizing symbionts</taxon>
    </lineage>
</organism>
<dbReference type="HAMAP" id="MF_00283">
    <property type="entry name" value="Phe_tRNA_synth_beta1"/>
    <property type="match status" value="1"/>
</dbReference>
<comment type="cofactor">
    <cofactor evidence="15">
        <name>Mg(2+)</name>
        <dbReference type="ChEBI" id="CHEBI:18420"/>
    </cofactor>
    <text evidence="15">Binds 2 magnesium ions per tetramer.</text>
</comment>
<keyword evidence="4 15" id="KW-0963">Cytoplasm</keyword>
<accession>A0A370DFL6</accession>
<evidence type="ECO:0000256" key="11">
    <source>
        <dbReference type="ARBA" id="ARBA00022884"/>
    </source>
</evidence>
<keyword evidence="11 16" id="KW-0694">RNA-binding</keyword>
<feature type="binding site" evidence="15">
    <location>
        <position position="464"/>
    </location>
    <ligand>
        <name>Mg(2+)</name>
        <dbReference type="ChEBI" id="CHEBI:18420"/>
        <note>shared with alpha subunit</note>
    </ligand>
</feature>
<dbReference type="SUPFAM" id="SSF54991">
    <property type="entry name" value="Anticodon-binding domain of PheRS"/>
    <property type="match status" value="1"/>
</dbReference>
<dbReference type="InterPro" id="IPR045864">
    <property type="entry name" value="aa-tRNA-synth_II/BPL/LPL"/>
</dbReference>
<dbReference type="FunFam" id="3.50.40.10:FF:000001">
    <property type="entry name" value="Phenylalanine--tRNA ligase beta subunit"/>
    <property type="match status" value="1"/>
</dbReference>
<protein>
    <recommendedName>
        <fullName evidence="15">Phenylalanine--tRNA ligase beta subunit</fullName>
        <ecNumber evidence="15">6.1.1.20</ecNumber>
    </recommendedName>
    <alternativeName>
        <fullName evidence="15">Phenylalanyl-tRNA synthetase beta subunit</fullName>
        <shortName evidence="15">PheRS</shortName>
    </alternativeName>
</protein>
<keyword evidence="6 15" id="KW-0436">Ligase</keyword>
<dbReference type="AlphaFoldDB" id="A0A370DFL6"/>
<dbReference type="PROSITE" id="PS50886">
    <property type="entry name" value="TRBD"/>
    <property type="match status" value="1"/>
</dbReference>
<evidence type="ECO:0000256" key="10">
    <source>
        <dbReference type="ARBA" id="ARBA00022842"/>
    </source>
</evidence>
<dbReference type="FunFam" id="2.40.50.140:FF:000045">
    <property type="entry name" value="Phenylalanine--tRNA ligase beta subunit"/>
    <property type="match status" value="1"/>
</dbReference>
<comment type="caution">
    <text evidence="20">The sequence shown here is derived from an EMBL/GenBank/DDBJ whole genome shotgun (WGS) entry which is preliminary data.</text>
</comment>
<dbReference type="CDD" id="cd02796">
    <property type="entry name" value="tRNA_bind_bactPheRS"/>
    <property type="match status" value="1"/>
</dbReference>
<dbReference type="Pfam" id="PF03484">
    <property type="entry name" value="B5"/>
    <property type="match status" value="1"/>
</dbReference>
<evidence type="ECO:0000256" key="13">
    <source>
        <dbReference type="ARBA" id="ARBA00023146"/>
    </source>
</evidence>
<comment type="subcellular location">
    <subcellularLocation>
        <location evidence="1 15">Cytoplasm</location>
    </subcellularLocation>
</comment>
<dbReference type="InterPro" id="IPR045060">
    <property type="entry name" value="Phe-tRNA-ligase_IIc_bsu"/>
</dbReference>
<dbReference type="GO" id="GO:0000049">
    <property type="term" value="F:tRNA binding"/>
    <property type="evidence" value="ECO:0007669"/>
    <property type="project" value="UniProtKB-UniRule"/>
</dbReference>
<keyword evidence="10 15" id="KW-0460">Magnesium</keyword>
<feature type="binding site" evidence="15">
    <location>
        <position position="454"/>
    </location>
    <ligand>
        <name>Mg(2+)</name>
        <dbReference type="ChEBI" id="CHEBI:18420"/>
        <note>shared with alpha subunit</note>
    </ligand>
</feature>
<dbReference type="InterPro" id="IPR004532">
    <property type="entry name" value="Phe-tRNA-ligase_IIc_bsu_bact"/>
</dbReference>
<feature type="domain" description="FDX-ACB" evidence="18">
    <location>
        <begin position="698"/>
        <end position="791"/>
    </location>
</feature>
<dbReference type="InterPro" id="IPR036690">
    <property type="entry name" value="Fdx_antiC-bd_sf"/>
</dbReference>
<dbReference type="Gene3D" id="3.50.40.10">
    <property type="entry name" value="Phenylalanyl-trna Synthetase, Chain B, domain 3"/>
    <property type="match status" value="1"/>
</dbReference>
<dbReference type="InterPro" id="IPR033714">
    <property type="entry name" value="tRNA_bind_bactPheRS"/>
</dbReference>
<evidence type="ECO:0000256" key="2">
    <source>
        <dbReference type="ARBA" id="ARBA00008653"/>
    </source>
</evidence>
<dbReference type="InterPro" id="IPR041616">
    <property type="entry name" value="PheRS_beta_core"/>
</dbReference>
<name>A0A370DFL6_9GAMM</name>
<dbReference type="Gene3D" id="3.30.56.10">
    <property type="match status" value="2"/>
</dbReference>
<dbReference type="EMBL" id="QFXE01000018">
    <property type="protein sequence ID" value="RDH83623.1"/>
    <property type="molecule type" value="Genomic_DNA"/>
</dbReference>
<evidence type="ECO:0000256" key="3">
    <source>
        <dbReference type="ARBA" id="ARBA00011209"/>
    </source>
</evidence>